<proteinExistence type="inferred from homology"/>
<dbReference type="InterPro" id="IPR015927">
    <property type="entry name" value="Peptidase_S24_S26A/B/C"/>
</dbReference>
<dbReference type="RefSeq" id="WP_084660081.1">
    <property type="nucleotide sequence ID" value="NZ_FQUL01000003.1"/>
</dbReference>
<dbReference type="InterPro" id="IPR019756">
    <property type="entry name" value="Pept_S26A_signal_pept_1_Ser-AS"/>
</dbReference>
<dbReference type="SUPFAM" id="SSF51306">
    <property type="entry name" value="LexA/Signal peptidase"/>
    <property type="match status" value="1"/>
</dbReference>
<dbReference type="InterPro" id="IPR036286">
    <property type="entry name" value="LexA/Signal_pep-like_sf"/>
</dbReference>
<dbReference type="STRING" id="1121881.SAMN02745225_00311"/>
<evidence type="ECO:0000256" key="1">
    <source>
        <dbReference type="ARBA" id="ARBA00004401"/>
    </source>
</evidence>
<evidence type="ECO:0000313" key="9">
    <source>
        <dbReference type="Proteomes" id="UP000184295"/>
    </source>
</evidence>
<accession>A0A1M4SPF8</accession>
<dbReference type="EMBL" id="FQUL01000003">
    <property type="protein sequence ID" value="SHE33827.1"/>
    <property type="molecule type" value="Genomic_DNA"/>
</dbReference>
<dbReference type="InterPro" id="IPR019533">
    <property type="entry name" value="Peptidase_S26"/>
</dbReference>
<evidence type="ECO:0000256" key="4">
    <source>
        <dbReference type="ARBA" id="ARBA00023136"/>
    </source>
</evidence>
<keyword evidence="9" id="KW-1185">Reference proteome</keyword>
<dbReference type="PRINTS" id="PR00727">
    <property type="entry name" value="LEADERPTASE"/>
</dbReference>
<dbReference type="Pfam" id="PF00717">
    <property type="entry name" value="Peptidase_S24"/>
    <property type="match status" value="1"/>
</dbReference>
<evidence type="ECO:0000256" key="6">
    <source>
        <dbReference type="PIRSR" id="PIRSR600223-1"/>
    </source>
</evidence>
<evidence type="ECO:0000259" key="7">
    <source>
        <dbReference type="Pfam" id="PF00717"/>
    </source>
</evidence>
<dbReference type="PROSITE" id="PS00501">
    <property type="entry name" value="SPASE_I_1"/>
    <property type="match status" value="1"/>
</dbReference>
<keyword evidence="2 8" id="KW-0645">Protease</keyword>
<dbReference type="GO" id="GO:0006465">
    <property type="term" value="P:signal peptide processing"/>
    <property type="evidence" value="ECO:0007669"/>
    <property type="project" value="InterPro"/>
</dbReference>
<keyword evidence="4" id="KW-0472">Membrane</keyword>
<dbReference type="NCBIfam" id="TIGR02754">
    <property type="entry name" value="sod_Ni_protease"/>
    <property type="match status" value="1"/>
</dbReference>
<reference evidence="9" key="1">
    <citation type="submission" date="2016-11" db="EMBL/GenBank/DDBJ databases">
        <authorList>
            <person name="Varghese N."/>
            <person name="Submissions S."/>
        </authorList>
    </citation>
    <scope>NUCLEOTIDE SEQUENCE [LARGE SCALE GENOMIC DNA]</scope>
    <source>
        <strain evidence="9">DSM 19514</strain>
    </source>
</reference>
<dbReference type="CDD" id="cd06530">
    <property type="entry name" value="S26_SPase_I"/>
    <property type="match status" value="1"/>
</dbReference>
<dbReference type="Proteomes" id="UP000184295">
    <property type="component" value="Unassembled WGS sequence"/>
</dbReference>
<dbReference type="AlphaFoldDB" id="A0A1M4SPF8"/>
<dbReference type="PANTHER" id="PTHR12383:SF16">
    <property type="entry name" value="MITOCHONDRIAL INNER MEMBRANE PROTEASE SUBUNIT 1"/>
    <property type="match status" value="1"/>
</dbReference>
<evidence type="ECO:0000256" key="5">
    <source>
        <dbReference type="ARBA" id="ARBA00038445"/>
    </source>
</evidence>
<dbReference type="PANTHER" id="PTHR12383">
    <property type="entry name" value="PROTEASE FAMILY S26 MITOCHONDRIAL INNER MEMBRANE PROTEASE-RELATED"/>
    <property type="match status" value="1"/>
</dbReference>
<feature type="active site" evidence="6">
    <location>
        <position position="45"/>
    </location>
</feature>
<evidence type="ECO:0000256" key="2">
    <source>
        <dbReference type="ARBA" id="ARBA00022670"/>
    </source>
</evidence>
<evidence type="ECO:0000313" key="8">
    <source>
        <dbReference type="EMBL" id="SHE33827.1"/>
    </source>
</evidence>
<protein>
    <submittedName>
        <fullName evidence="8">Nickel-type superoxide dismutase maturation protease</fullName>
    </submittedName>
</protein>
<dbReference type="GO" id="GO:0005886">
    <property type="term" value="C:plasma membrane"/>
    <property type="evidence" value="ECO:0007669"/>
    <property type="project" value="UniProtKB-SubCell"/>
</dbReference>
<organism evidence="8 9">
    <name type="scientific">Ferrithrix thermotolerans DSM 19514</name>
    <dbReference type="NCBI Taxonomy" id="1121881"/>
    <lineage>
        <taxon>Bacteria</taxon>
        <taxon>Bacillati</taxon>
        <taxon>Actinomycetota</taxon>
        <taxon>Acidimicrobiia</taxon>
        <taxon>Acidimicrobiales</taxon>
        <taxon>Acidimicrobiaceae</taxon>
        <taxon>Ferrithrix</taxon>
    </lineage>
</organism>
<dbReference type="InterPro" id="IPR014124">
    <property type="entry name" value="Pept_S26A_Sod_Ni_maturase"/>
</dbReference>
<feature type="active site" evidence="6">
    <location>
        <position position="84"/>
    </location>
</feature>
<comment type="similarity">
    <text evidence="5">Belongs to the peptidase S26 family. IMP1 subfamily.</text>
</comment>
<evidence type="ECO:0000256" key="3">
    <source>
        <dbReference type="ARBA" id="ARBA00022801"/>
    </source>
</evidence>
<sequence>MLQLRVNRGRGSKAKSSLVVTLLLCVVLILAVKQRYIRFEVTGDSMYPTLTPGDKVIVGKNRRCRVGDVVVLSDPRDRRSLIVKRVQDICETEVYVVGDNPDSSTDSRHFGPVPLDLIVGSVKMRYYPLGASGSL</sequence>
<dbReference type="GO" id="GO:0004252">
    <property type="term" value="F:serine-type endopeptidase activity"/>
    <property type="evidence" value="ECO:0007669"/>
    <property type="project" value="InterPro"/>
</dbReference>
<keyword evidence="3" id="KW-0378">Hydrolase</keyword>
<gene>
    <name evidence="8" type="ORF">SAMN02745225_00311</name>
</gene>
<dbReference type="InterPro" id="IPR052064">
    <property type="entry name" value="Mito_IMP1_subunit"/>
</dbReference>
<name>A0A1M4SPF8_9ACTN</name>
<feature type="domain" description="Peptidase S24/S26A/S26B/S26C" evidence="7">
    <location>
        <begin position="32"/>
        <end position="104"/>
    </location>
</feature>
<comment type="subcellular location">
    <subcellularLocation>
        <location evidence="1">Cell membrane</location>
        <topology evidence="1">Single-pass type II membrane protein</topology>
    </subcellularLocation>
</comment>
<dbReference type="Gene3D" id="2.10.109.10">
    <property type="entry name" value="Umud Fragment, subunit A"/>
    <property type="match status" value="1"/>
</dbReference>
<dbReference type="InterPro" id="IPR000223">
    <property type="entry name" value="Pept_S26A_signal_pept_1"/>
</dbReference>